<keyword evidence="1" id="KW-0472">Membrane</keyword>
<dbReference type="VEuPathDB" id="AmoebaDB:EHI8A_097020"/>
<feature type="chain" id="PRO_5023909600" description="CXXC-rich protein" evidence="2">
    <location>
        <begin position="16"/>
        <end position="209"/>
    </location>
</feature>
<dbReference type="InterPro" id="IPR009030">
    <property type="entry name" value="Growth_fac_rcpt_cys_sf"/>
</dbReference>
<keyword evidence="1" id="KW-0812">Transmembrane</keyword>
<feature type="transmembrane region" description="Helical" evidence="1">
    <location>
        <begin position="170"/>
        <end position="192"/>
    </location>
</feature>
<dbReference type="VEuPathDB" id="AmoebaDB:KM1_130210"/>
<comment type="caution">
    <text evidence="3">The sequence shown here is derived from an EMBL/GenBank/DDBJ whole genome shotgun (WGS) entry which is preliminary data.</text>
</comment>
<accession>A0A5K1TZJ9</accession>
<keyword evidence="1" id="KW-1133">Transmembrane helix</keyword>
<dbReference type="PANTHER" id="PTHR45756">
    <property type="entry name" value="PALMITOYLTRANSFERASE"/>
    <property type="match status" value="1"/>
</dbReference>
<dbReference type="Proteomes" id="UP000078387">
    <property type="component" value="Unassembled WGS sequence"/>
</dbReference>
<dbReference type="PANTHER" id="PTHR45756:SF1">
    <property type="entry name" value="PROTEIN KINASE DOMAIN CONTAINING PROTEIN"/>
    <property type="match status" value="1"/>
</dbReference>
<evidence type="ECO:0000256" key="1">
    <source>
        <dbReference type="SAM" id="Phobius"/>
    </source>
</evidence>
<proteinExistence type="predicted"/>
<evidence type="ECO:0008006" key="5">
    <source>
        <dbReference type="Google" id="ProtNLM"/>
    </source>
</evidence>
<dbReference type="AlphaFoldDB" id="A0A5K1TZJ9"/>
<reference evidence="3 4" key="1">
    <citation type="submission" date="2016-05" db="EMBL/GenBank/DDBJ databases">
        <title>First whole genome sequencing of Entamoeba histolytica HM1:IMSS-clone-6.</title>
        <authorList>
            <person name="Mukherjee Avik.K."/>
            <person name="Izumyama S."/>
            <person name="Nakada-Tsukui K."/>
            <person name="Nozaki T."/>
        </authorList>
    </citation>
    <scope>NUCLEOTIDE SEQUENCE [LARGE SCALE GENOMIC DNA]</scope>
    <source>
        <strain evidence="3 4">HM1:IMSS clone 6</strain>
    </source>
</reference>
<dbReference type="InterPro" id="IPR053215">
    <property type="entry name" value="TKL_Ser/Thr_kinase"/>
</dbReference>
<sequence>MNYILFLNLIVFINATHLCEEGYYFLNETCIECDKHCLYDKCIDEIGCQECQPKYYLNETNGCNPCVLNCEKCTGDTLEKCTKCQDGFYKSNISQICLLPYGCIEYEDFIGCKSCEEHYILNNSMCIYKCDGCSDGYCTTTGCEKCSNWFKESDSFGDCTKASVGKIICVIIIILIIILVLIGFISGIFFFIKKQRKHRQYEDAYHNVN</sequence>
<evidence type="ECO:0000313" key="3">
    <source>
        <dbReference type="EMBL" id="GAT92479.1"/>
    </source>
</evidence>
<dbReference type="OMA" id="CTTIGCE"/>
<keyword evidence="2" id="KW-0732">Signal</keyword>
<dbReference type="VEuPathDB" id="AmoebaDB:EHI7A_067840"/>
<name>A0A5K1TZJ9_ENTHI</name>
<feature type="signal peptide" evidence="2">
    <location>
        <begin position="1"/>
        <end position="15"/>
    </location>
</feature>
<evidence type="ECO:0000256" key="2">
    <source>
        <dbReference type="SAM" id="SignalP"/>
    </source>
</evidence>
<protein>
    <recommendedName>
        <fullName evidence="5">CXXC-rich protein</fullName>
    </recommendedName>
</protein>
<dbReference type="VEuPathDB" id="AmoebaDB:EHI5A_107270"/>
<gene>
    <name evidence="3" type="ORF">CL6EHI_092460</name>
</gene>
<organism evidence="3 4">
    <name type="scientific">Entamoeba histolytica</name>
    <dbReference type="NCBI Taxonomy" id="5759"/>
    <lineage>
        <taxon>Eukaryota</taxon>
        <taxon>Amoebozoa</taxon>
        <taxon>Evosea</taxon>
        <taxon>Archamoebae</taxon>
        <taxon>Mastigamoebida</taxon>
        <taxon>Entamoebidae</taxon>
        <taxon>Entamoeba</taxon>
    </lineage>
</organism>
<dbReference type="SUPFAM" id="SSF57184">
    <property type="entry name" value="Growth factor receptor domain"/>
    <property type="match status" value="1"/>
</dbReference>
<dbReference type="EMBL" id="BDEQ01000001">
    <property type="protein sequence ID" value="GAT92479.1"/>
    <property type="molecule type" value="Genomic_DNA"/>
</dbReference>
<dbReference type="VEuPathDB" id="AmoebaDB:EHI_092460"/>
<evidence type="ECO:0000313" key="4">
    <source>
        <dbReference type="Proteomes" id="UP000078387"/>
    </source>
</evidence>